<reference evidence="1 2" key="1">
    <citation type="submission" date="2024-09" db="EMBL/GenBank/DDBJ databases">
        <title>Draft genome sequence of multifaceted antimicrobials producing Streptomyces sp. strain FH1.</title>
        <authorList>
            <person name="Hassan F."/>
            <person name="Ali H."/>
            <person name="Hassan N."/>
            <person name="Nawaz A."/>
        </authorList>
    </citation>
    <scope>NUCLEOTIDE SEQUENCE [LARGE SCALE GENOMIC DNA]</scope>
    <source>
        <strain evidence="1 2">FH1</strain>
    </source>
</reference>
<proteinExistence type="predicted"/>
<dbReference type="InterPro" id="IPR011009">
    <property type="entry name" value="Kinase-like_dom_sf"/>
</dbReference>
<evidence type="ECO:0000313" key="1">
    <source>
        <dbReference type="EMBL" id="MFB4193391.1"/>
    </source>
</evidence>
<evidence type="ECO:0008006" key="3">
    <source>
        <dbReference type="Google" id="ProtNLM"/>
    </source>
</evidence>
<dbReference type="Proteomes" id="UP001577267">
    <property type="component" value="Unassembled WGS sequence"/>
</dbReference>
<dbReference type="SUPFAM" id="SSF56112">
    <property type="entry name" value="Protein kinase-like (PK-like)"/>
    <property type="match status" value="1"/>
</dbReference>
<sequence>MWPQPDAPEVVEQMRTAHRQARTALNLHPGPITKEIWGWHGRTLSGPVHTTTGTAWLRLARASTEQKIATFWDGNIAAEESIPASIPRPRLRMWHDWTAGPWKYRAELYDYVSDIPASPAPIITTEPDLPRSWWASLKGALNNITTTPTRRVTIHQSFLDRAMPHYLGTPINTTAPSWSTAHGDLHFANVTAPKLLLLDWEGWGLAPTAYDIATLHTYSLLVPSVTARIRHEFADLLGTPAGHFAELAVITELLHTNNSGILATSVRTRSTQLLNRSIPCNPNAAAEQAAT</sequence>
<name>A0ABV4ZK13_9ACTN</name>
<comment type="caution">
    <text evidence="1">The sequence shown here is derived from an EMBL/GenBank/DDBJ whole genome shotgun (WGS) entry which is preliminary data.</text>
</comment>
<dbReference type="RefSeq" id="WP_375061430.1">
    <property type="nucleotide sequence ID" value="NZ_JBHGBT010000002.1"/>
</dbReference>
<dbReference type="EMBL" id="JBHGBT010000002">
    <property type="protein sequence ID" value="MFB4193391.1"/>
    <property type="molecule type" value="Genomic_DNA"/>
</dbReference>
<accession>A0ABV4ZK13</accession>
<evidence type="ECO:0000313" key="2">
    <source>
        <dbReference type="Proteomes" id="UP001577267"/>
    </source>
</evidence>
<protein>
    <recommendedName>
        <fullName evidence="3">Aminoglycoside phosphotransferase domain-containing protein</fullName>
    </recommendedName>
</protein>
<gene>
    <name evidence="1" type="ORF">ACE11A_03345</name>
</gene>
<keyword evidence="2" id="KW-1185">Reference proteome</keyword>
<organism evidence="1 2">
    <name type="scientific">Streptomyces carpaticus</name>
    <dbReference type="NCBI Taxonomy" id="285558"/>
    <lineage>
        <taxon>Bacteria</taxon>
        <taxon>Bacillati</taxon>
        <taxon>Actinomycetota</taxon>
        <taxon>Actinomycetes</taxon>
        <taxon>Kitasatosporales</taxon>
        <taxon>Streptomycetaceae</taxon>
        <taxon>Streptomyces</taxon>
    </lineage>
</organism>